<dbReference type="AlphaFoldDB" id="A0A0E9WCS8"/>
<evidence type="ECO:0000313" key="1">
    <source>
        <dbReference type="EMBL" id="JAH87263.1"/>
    </source>
</evidence>
<proteinExistence type="predicted"/>
<reference evidence="1" key="2">
    <citation type="journal article" date="2015" name="Fish Shellfish Immunol.">
        <title>Early steps in the European eel (Anguilla anguilla)-Vibrio vulnificus interaction in the gills: Role of the RtxA13 toxin.</title>
        <authorList>
            <person name="Callol A."/>
            <person name="Pajuelo D."/>
            <person name="Ebbesson L."/>
            <person name="Teles M."/>
            <person name="MacKenzie S."/>
            <person name="Amaro C."/>
        </authorList>
    </citation>
    <scope>NUCLEOTIDE SEQUENCE</scope>
</reference>
<organism evidence="1">
    <name type="scientific">Anguilla anguilla</name>
    <name type="common">European freshwater eel</name>
    <name type="synonym">Muraena anguilla</name>
    <dbReference type="NCBI Taxonomy" id="7936"/>
    <lineage>
        <taxon>Eukaryota</taxon>
        <taxon>Metazoa</taxon>
        <taxon>Chordata</taxon>
        <taxon>Craniata</taxon>
        <taxon>Vertebrata</taxon>
        <taxon>Euteleostomi</taxon>
        <taxon>Actinopterygii</taxon>
        <taxon>Neopterygii</taxon>
        <taxon>Teleostei</taxon>
        <taxon>Anguilliformes</taxon>
        <taxon>Anguillidae</taxon>
        <taxon>Anguilla</taxon>
    </lineage>
</organism>
<protein>
    <submittedName>
        <fullName evidence="1">Uncharacterized protein</fullName>
    </submittedName>
</protein>
<sequence>MYTLNKCTAYETFVLKPFQHKVPCLFSLEVVQLLVLTNRYLHYR</sequence>
<reference evidence="1" key="1">
    <citation type="submission" date="2014-11" db="EMBL/GenBank/DDBJ databases">
        <authorList>
            <person name="Amaro Gonzalez C."/>
        </authorList>
    </citation>
    <scope>NUCLEOTIDE SEQUENCE</scope>
</reference>
<accession>A0A0E9WCS8</accession>
<dbReference type="EMBL" id="GBXM01021314">
    <property type="protein sequence ID" value="JAH87263.1"/>
    <property type="molecule type" value="Transcribed_RNA"/>
</dbReference>
<name>A0A0E9WCS8_ANGAN</name>